<dbReference type="PANTHER" id="PTHR43245:SF51">
    <property type="entry name" value="SHORT CHAIN DEHYDROGENASE_REDUCTASE FAMILY 42E, MEMBER 2"/>
    <property type="match status" value="1"/>
</dbReference>
<dbReference type="KEGG" id="mech:Q9L42_002980"/>
<name>A0AAU7NVV6_9GAMM</name>
<evidence type="ECO:0000313" key="2">
    <source>
        <dbReference type="EMBL" id="XBS21098.1"/>
    </source>
</evidence>
<keyword evidence="3" id="KW-1185">Reference proteome</keyword>
<dbReference type="InterPro" id="IPR036291">
    <property type="entry name" value="NAD(P)-bd_dom_sf"/>
</dbReference>
<dbReference type="RefSeq" id="WP_349431862.1">
    <property type="nucleotide sequence ID" value="NZ_CP157743.1"/>
</dbReference>
<dbReference type="SUPFAM" id="SSF51735">
    <property type="entry name" value="NAD(P)-binding Rossmann-fold domains"/>
    <property type="match status" value="1"/>
</dbReference>
<organism evidence="2 3">
    <name type="scientific">Methylomarinum roseum</name>
    <dbReference type="NCBI Taxonomy" id="3067653"/>
    <lineage>
        <taxon>Bacteria</taxon>
        <taxon>Pseudomonadati</taxon>
        <taxon>Pseudomonadota</taxon>
        <taxon>Gammaproteobacteria</taxon>
        <taxon>Methylococcales</taxon>
        <taxon>Methylococcaceae</taxon>
        <taxon>Methylomarinum</taxon>
    </lineage>
</organism>
<dbReference type="Proteomes" id="UP001225378">
    <property type="component" value="Chromosome"/>
</dbReference>
<feature type="domain" description="NAD-dependent epimerase/dehydratase" evidence="1">
    <location>
        <begin position="82"/>
        <end position="205"/>
    </location>
</feature>
<evidence type="ECO:0000259" key="1">
    <source>
        <dbReference type="Pfam" id="PF01370"/>
    </source>
</evidence>
<gene>
    <name evidence="2" type="ORF">Q9L42_002980</name>
</gene>
<dbReference type="InterPro" id="IPR001509">
    <property type="entry name" value="Epimerase_deHydtase"/>
</dbReference>
<reference evidence="2 3" key="1">
    <citation type="journal article" date="2024" name="Microbiology">
        <title>Methylomarinum rosea sp. nov., a novel halophilic methanotrophic bacterium from the hypersaline Lake Elton.</title>
        <authorList>
            <person name="Suleimanov R.Z."/>
            <person name="Oshkin I.Y."/>
            <person name="Danilova O.V."/>
            <person name="Suzina N.E."/>
            <person name="Dedysh S.N."/>
        </authorList>
    </citation>
    <scope>NUCLEOTIDE SEQUENCE [LARGE SCALE GENOMIC DNA]</scope>
    <source>
        <strain evidence="2 3">Ch1-1</strain>
    </source>
</reference>
<proteinExistence type="predicted"/>
<dbReference type="Gene3D" id="3.40.50.720">
    <property type="entry name" value="NAD(P)-binding Rossmann-like Domain"/>
    <property type="match status" value="1"/>
</dbReference>
<dbReference type="EMBL" id="CP157743">
    <property type="protein sequence ID" value="XBS21098.1"/>
    <property type="molecule type" value="Genomic_DNA"/>
</dbReference>
<dbReference type="InterPro" id="IPR050177">
    <property type="entry name" value="Lipid_A_modif_metabolic_enz"/>
</dbReference>
<sequence length="293" mass="33711">MVEQHVGLLGATSLIGECLLPLLTAENWQVNAFSRNVISDSNNHVVWKQLRNDLSSVRDEVTDNIPYWISVMPIWCLPDYFDMLQAYGVRRIVVLSSTSRFTKDKSSDLREQAIAHKLAFAENSVKEWGAKHDVDWIILRPTLIYGLGRDKNITEIARFIRRFKFFPLFGKANGLRQPVHCQEVAEVCVSALKSAHLANRAYNIAGGETLSYRELVVRIFRTLALRPRFFSIPLFLFKLAVTGLRLLPRYRHWSFAMAERMNSDLIFDHADAIRDLEYHPKKFELEAQDVSGD</sequence>
<dbReference type="PANTHER" id="PTHR43245">
    <property type="entry name" value="BIFUNCTIONAL POLYMYXIN RESISTANCE PROTEIN ARNA"/>
    <property type="match status" value="1"/>
</dbReference>
<accession>A0AAU7NVV6</accession>
<dbReference type="Pfam" id="PF01370">
    <property type="entry name" value="Epimerase"/>
    <property type="match status" value="1"/>
</dbReference>
<protein>
    <submittedName>
        <fullName evidence="2">NAD-dependent epimerase/dehydratase family protein</fullName>
    </submittedName>
</protein>
<dbReference type="AlphaFoldDB" id="A0AAU7NVV6"/>
<evidence type="ECO:0000313" key="3">
    <source>
        <dbReference type="Proteomes" id="UP001225378"/>
    </source>
</evidence>